<dbReference type="InterPro" id="IPR008166">
    <property type="entry name" value="Glyco_transf_92"/>
</dbReference>
<keyword evidence="6" id="KW-1133">Transmembrane helix</keyword>
<keyword evidence="4 8" id="KW-0808">Transferase</keyword>
<dbReference type="EMBL" id="JALJOS010000009">
    <property type="protein sequence ID" value="KAK9834551.1"/>
    <property type="molecule type" value="Genomic_DNA"/>
</dbReference>
<evidence type="ECO:0000256" key="8">
    <source>
        <dbReference type="RuleBase" id="RU366017"/>
    </source>
</evidence>
<evidence type="ECO:0000256" key="1">
    <source>
        <dbReference type="ARBA" id="ARBA00004167"/>
    </source>
</evidence>
<dbReference type="Proteomes" id="UP001438707">
    <property type="component" value="Unassembled WGS sequence"/>
</dbReference>
<evidence type="ECO:0000256" key="3">
    <source>
        <dbReference type="ARBA" id="ARBA00022676"/>
    </source>
</evidence>
<sequence>MILLRQHMKKVLSSESQFWLLTSTSDLTGPADAEASAVRCGPSRTASALLEPGFVRHFELYASPEVGSGIGLQSPSISSKNPNSKVPRALDFNNVLQVFTALPAGAHRTHRLNMETDLPHAAVPGSESIFHAASAMTAHPPSSSTAQHVAAGSTAASKTAADPPRIVICSLLKNEVPYVVEWIEFHRLMGASKIVIYDDFSTDNVTMLNRLYQQHGRDYMVVEPGIWDEDGRARRGLAGSACFDKYHAESDWLIDLDIDEFLWSPIYGSLTEFFQHEVPATNHILYVGATRFGWGGQRHRYSYTLTETPERGVELSNPNGLQLLTQTHFWRAPDKRFGEPEEVLEDANADCTRWKLEIGPESPCTNDFDGRFGKVFLRSAHARALWTHGGALGGEFESIQLTHGAYMHTDACPAPTCEAADANMLHIYHFRSPSIEDAFKKIVDWKYRETSEGEEELMSDEGYEAATWFFNQVRDISMTRFGPALRERMTPLLSHPPFQHRL</sequence>
<keyword evidence="3 8" id="KW-0328">Glycosyltransferase</keyword>
<evidence type="ECO:0000313" key="10">
    <source>
        <dbReference type="Proteomes" id="UP001438707"/>
    </source>
</evidence>
<evidence type="ECO:0000256" key="4">
    <source>
        <dbReference type="ARBA" id="ARBA00022679"/>
    </source>
</evidence>
<dbReference type="GO" id="GO:0016020">
    <property type="term" value="C:membrane"/>
    <property type="evidence" value="ECO:0007669"/>
    <property type="project" value="UniProtKB-SubCell"/>
</dbReference>
<keyword evidence="7" id="KW-0472">Membrane</keyword>
<organism evidence="9 10">
    <name type="scientific">Apatococcus lobatus</name>
    <dbReference type="NCBI Taxonomy" id="904363"/>
    <lineage>
        <taxon>Eukaryota</taxon>
        <taxon>Viridiplantae</taxon>
        <taxon>Chlorophyta</taxon>
        <taxon>core chlorophytes</taxon>
        <taxon>Trebouxiophyceae</taxon>
        <taxon>Chlorellales</taxon>
        <taxon>Chlorellaceae</taxon>
        <taxon>Apatococcus</taxon>
    </lineage>
</organism>
<reference evidence="9 10" key="1">
    <citation type="journal article" date="2024" name="Nat. Commun.">
        <title>Phylogenomics reveals the evolutionary origins of lichenization in chlorophyte algae.</title>
        <authorList>
            <person name="Puginier C."/>
            <person name="Libourel C."/>
            <person name="Otte J."/>
            <person name="Skaloud P."/>
            <person name="Haon M."/>
            <person name="Grisel S."/>
            <person name="Petersen M."/>
            <person name="Berrin J.G."/>
            <person name="Delaux P.M."/>
            <person name="Dal Grande F."/>
            <person name="Keller J."/>
        </authorList>
    </citation>
    <scope>NUCLEOTIDE SEQUENCE [LARGE SCALE GENOMIC DNA]</scope>
    <source>
        <strain evidence="9 10">SAG 2145</strain>
    </source>
</reference>
<dbReference type="PANTHER" id="PTHR21461:SF69">
    <property type="entry name" value="GLYCOSYLTRANSFERASE FAMILY 92 PROTEIN"/>
    <property type="match status" value="1"/>
</dbReference>
<proteinExistence type="inferred from homology"/>
<evidence type="ECO:0000256" key="7">
    <source>
        <dbReference type="ARBA" id="ARBA00023136"/>
    </source>
</evidence>
<evidence type="ECO:0000256" key="2">
    <source>
        <dbReference type="ARBA" id="ARBA00007647"/>
    </source>
</evidence>
<evidence type="ECO:0000256" key="5">
    <source>
        <dbReference type="ARBA" id="ARBA00022692"/>
    </source>
</evidence>
<dbReference type="AlphaFoldDB" id="A0AAW1RN15"/>
<dbReference type="EC" id="2.4.1.-" evidence="8"/>
<comment type="subcellular location">
    <subcellularLocation>
        <location evidence="1">Membrane</location>
        <topology evidence="1">Single-pass membrane protein</topology>
    </subcellularLocation>
</comment>
<dbReference type="GO" id="GO:0016757">
    <property type="term" value="F:glycosyltransferase activity"/>
    <property type="evidence" value="ECO:0007669"/>
    <property type="project" value="UniProtKB-UniRule"/>
</dbReference>
<gene>
    <name evidence="9" type="ORF">WJX74_004378</name>
</gene>
<accession>A0AAW1RN15</accession>
<keyword evidence="10" id="KW-1185">Reference proteome</keyword>
<evidence type="ECO:0000256" key="6">
    <source>
        <dbReference type="ARBA" id="ARBA00022989"/>
    </source>
</evidence>
<keyword evidence="5" id="KW-0812">Transmembrane</keyword>
<dbReference type="Pfam" id="PF01697">
    <property type="entry name" value="Glyco_transf_92"/>
    <property type="match status" value="1"/>
</dbReference>
<protein>
    <recommendedName>
        <fullName evidence="8">Glycosyltransferase family 92 protein</fullName>
        <ecNumber evidence="8">2.4.1.-</ecNumber>
    </recommendedName>
</protein>
<dbReference type="GO" id="GO:0005737">
    <property type="term" value="C:cytoplasm"/>
    <property type="evidence" value="ECO:0007669"/>
    <property type="project" value="TreeGrafter"/>
</dbReference>
<dbReference type="PANTHER" id="PTHR21461">
    <property type="entry name" value="GLYCOSYLTRANSFERASE FAMILY 92 PROTEIN"/>
    <property type="match status" value="1"/>
</dbReference>
<evidence type="ECO:0000313" key="9">
    <source>
        <dbReference type="EMBL" id="KAK9834551.1"/>
    </source>
</evidence>
<name>A0AAW1RN15_9CHLO</name>
<comment type="caution">
    <text evidence="9">The sequence shown here is derived from an EMBL/GenBank/DDBJ whole genome shotgun (WGS) entry which is preliminary data.</text>
</comment>
<comment type="similarity">
    <text evidence="2 8">Belongs to the glycosyltransferase 92 family.</text>
</comment>